<sequence length="85" mass="9215">MSEQYVTFTLAHPLRTEDAESLGIEPRIYNVREQLTLLRRDAERLAGAGLVLGADTNHRATWAAALKPVKSTPATATKPATGKAE</sequence>
<protein>
    <submittedName>
        <fullName evidence="1">Uncharacterized protein</fullName>
    </submittedName>
</protein>
<reference evidence="2" key="1">
    <citation type="journal article" date="2019" name="Int. J. Syst. Evol. Microbiol.">
        <title>The Global Catalogue of Microorganisms (GCM) 10K type strain sequencing project: providing services to taxonomists for standard genome sequencing and annotation.</title>
        <authorList>
            <consortium name="The Broad Institute Genomics Platform"/>
            <consortium name="The Broad Institute Genome Sequencing Center for Infectious Disease"/>
            <person name="Wu L."/>
            <person name="Ma J."/>
        </authorList>
    </citation>
    <scope>NUCLEOTIDE SEQUENCE [LARGE SCALE GENOMIC DNA]</scope>
    <source>
        <strain evidence="2">TBRC 1276</strain>
    </source>
</reference>
<organism evidence="1 2">
    <name type="scientific">Nonomuraea purpurea</name>
    <dbReference type="NCBI Taxonomy" id="1849276"/>
    <lineage>
        <taxon>Bacteria</taxon>
        <taxon>Bacillati</taxon>
        <taxon>Actinomycetota</taxon>
        <taxon>Actinomycetes</taxon>
        <taxon>Streptosporangiales</taxon>
        <taxon>Streptosporangiaceae</taxon>
        <taxon>Nonomuraea</taxon>
    </lineage>
</organism>
<evidence type="ECO:0000313" key="2">
    <source>
        <dbReference type="Proteomes" id="UP001595851"/>
    </source>
</evidence>
<name>A0ABV8GNR9_9ACTN</name>
<evidence type="ECO:0000313" key="1">
    <source>
        <dbReference type="EMBL" id="MFC4014604.1"/>
    </source>
</evidence>
<gene>
    <name evidence="1" type="ORF">ACFOY2_45790</name>
</gene>
<dbReference type="Proteomes" id="UP001595851">
    <property type="component" value="Unassembled WGS sequence"/>
</dbReference>
<proteinExistence type="predicted"/>
<dbReference type="EMBL" id="JBHSBI010000036">
    <property type="protein sequence ID" value="MFC4014604.1"/>
    <property type="molecule type" value="Genomic_DNA"/>
</dbReference>
<dbReference type="RefSeq" id="WP_379534439.1">
    <property type="nucleotide sequence ID" value="NZ_JBHSBI010000036.1"/>
</dbReference>
<accession>A0ABV8GNR9</accession>
<comment type="caution">
    <text evidence="1">The sequence shown here is derived from an EMBL/GenBank/DDBJ whole genome shotgun (WGS) entry which is preliminary data.</text>
</comment>
<keyword evidence="2" id="KW-1185">Reference proteome</keyword>